<keyword evidence="2" id="KW-1185">Reference proteome</keyword>
<comment type="caution">
    <text evidence="1">The sequence shown here is derived from an EMBL/GenBank/DDBJ whole genome shotgun (WGS) entry which is preliminary data.</text>
</comment>
<proteinExistence type="predicted"/>
<sequence>MTEKKVIDLVRGEIPDVSAWINPDKSKSLSEAILKAAKLGCSCEFGAHRDVLSITMTHPQVSQSCRYQIPLSPQNTVLCETPGDVLLAKVIDGLVSMIKGKLNAAN</sequence>
<reference evidence="1 2" key="1">
    <citation type="submission" date="2016-05" db="EMBL/GenBank/DDBJ databases">
        <title>Genomic and physiological characterization of Planctopirus sp. isolated from fresh water lake.</title>
        <authorList>
            <person name="Subhash Y."/>
            <person name="Ramana C."/>
        </authorList>
    </citation>
    <scope>NUCLEOTIDE SEQUENCE [LARGE SCALE GENOMIC DNA]</scope>
    <source>
        <strain evidence="1 2">JC280</strain>
    </source>
</reference>
<name>A0A1C3E4H1_9PLAN</name>
<dbReference type="STRING" id="1841610.A6X21_14455"/>
<dbReference type="Proteomes" id="UP000094828">
    <property type="component" value="Unassembled WGS sequence"/>
</dbReference>
<dbReference type="AlphaFoldDB" id="A0A1C3E4H1"/>
<dbReference type="RefSeq" id="WP_068853206.1">
    <property type="nucleotide sequence ID" value="NZ_LYDR01000158.1"/>
</dbReference>
<organism evidence="1 2">
    <name type="scientific">Planctopirus hydrillae</name>
    <dbReference type="NCBI Taxonomy" id="1841610"/>
    <lineage>
        <taxon>Bacteria</taxon>
        <taxon>Pseudomonadati</taxon>
        <taxon>Planctomycetota</taxon>
        <taxon>Planctomycetia</taxon>
        <taxon>Planctomycetales</taxon>
        <taxon>Planctomycetaceae</taxon>
        <taxon>Planctopirus</taxon>
    </lineage>
</organism>
<accession>A0A1C3E4H1</accession>
<protein>
    <submittedName>
        <fullName evidence="1">Uncharacterized protein</fullName>
    </submittedName>
</protein>
<dbReference type="EMBL" id="LYDR01000158">
    <property type="protein sequence ID" value="ODA28059.1"/>
    <property type="molecule type" value="Genomic_DNA"/>
</dbReference>
<evidence type="ECO:0000313" key="1">
    <source>
        <dbReference type="EMBL" id="ODA28059.1"/>
    </source>
</evidence>
<gene>
    <name evidence="1" type="ORF">A6X21_14455</name>
</gene>
<evidence type="ECO:0000313" key="2">
    <source>
        <dbReference type="Proteomes" id="UP000094828"/>
    </source>
</evidence>